<gene>
    <name evidence="2" type="ORF">CYFA0S_32e00122g</name>
</gene>
<sequence length="558" mass="63195">MADTTTKLNFSEYLKQKKAGERAPKTKKPEVEPTTHPTSTSTSLTTTPVPTASKENTVTEPTWDTFELFRIACAEGNGLPPPLSPSIPRAFLIQEEKPKPTPTPVLEKKTEGSTTKSERPPKITIGESDDEESSGVPPIPRMLSPTLPPKYSLQQPSPRRTLTSHKLIGDDDSEQDSDKVKPKEDKSSWGQEERTMSRSFEKVEYLGVHSYQLIQNKDSKKMLLTLHVPKFYKENPQIKTTKATAYKIRKHSQGESSKGVVGLGLKLAPKKRSNMSLDQTEENSKKKPSLSSLAKQSPREGSVLNSTASTPKPISLTPTIDRHPTESFFIDKCNAYSKLAGEKKHKGDALLSKRPKFAIAHLIESLTLFLAAYHYEDLAHYITNTPRRSSNWIALAKLANQFARIFHDEQVDDMAGLALQIQGVVYDHVARNMDENIQSQLARKDADRNRILEQMKDQSRYRTLSERSLTQAESYLSVFDLMNRYKKIVQMFQRQTKEYGSSKSKKPSLTTVEPLKEDIRLPISNANTIREMIPYAYRVGKQWCFDEKLQYTGWKFDL</sequence>
<name>A0A061BBT8_CYBFA</name>
<evidence type="ECO:0000313" key="2">
    <source>
        <dbReference type="EMBL" id="CDR47419.1"/>
    </source>
</evidence>
<protein>
    <submittedName>
        <fullName evidence="2">CYFA0S32e00122g1_1</fullName>
    </submittedName>
</protein>
<reference evidence="2" key="1">
    <citation type="journal article" date="2014" name="Genome Announc.">
        <title>Genome sequence of the yeast Cyberlindnera fabianii (Hansenula fabianii).</title>
        <authorList>
            <person name="Freel K.C."/>
            <person name="Sarilar V."/>
            <person name="Neuveglise C."/>
            <person name="Devillers H."/>
            <person name="Friedrich A."/>
            <person name="Schacherer J."/>
        </authorList>
    </citation>
    <scope>NUCLEOTIDE SEQUENCE</scope>
    <source>
        <strain evidence="2">YJS4271</strain>
    </source>
</reference>
<feature type="compositionally biased region" description="Basic and acidic residues" evidence="1">
    <location>
        <begin position="106"/>
        <end position="121"/>
    </location>
</feature>
<feature type="region of interest" description="Disordered" evidence="1">
    <location>
        <begin position="1"/>
        <end position="61"/>
    </location>
</feature>
<dbReference type="OrthoDB" id="284473at2759"/>
<evidence type="ECO:0000256" key="1">
    <source>
        <dbReference type="SAM" id="MobiDB-lite"/>
    </source>
</evidence>
<dbReference type="EMBL" id="LK052917">
    <property type="protein sequence ID" value="CDR47419.1"/>
    <property type="molecule type" value="Genomic_DNA"/>
</dbReference>
<feature type="compositionally biased region" description="Low complexity" evidence="1">
    <location>
        <begin position="34"/>
        <end position="53"/>
    </location>
</feature>
<proteinExistence type="predicted"/>
<feature type="region of interest" description="Disordered" evidence="1">
    <location>
        <begin position="75"/>
        <end position="196"/>
    </location>
</feature>
<feature type="compositionally biased region" description="Basic and acidic residues" evidence="1">
    <location>
        <begin position="14"/>
        <end position="33"/>
    </location>
</feature>
<organism evidence="2">
    <name type="scientific">Cyberlindnera fabianii</name>
    <name type="common">Yeast</name>
    <name type="synonym">Hansenula fabianii</name>
    <dbReference type="NCBI Taxonomy" id="36022"/>
    <lineage>
        <taxon>Eukaryota</taxon>
        <taxon>Fungi</taxon>
        <taxon>Dikarya</taxon>
        <taxon>Ascomycota</taxon>
        <taxon>Saccharomycotina</taxon>
        <taxon>Saccharomycetes</taxon>
        <taxon>Phaffomycetales</taxon>
        <taxon>Phaffomycetaceae</taxon>
        <taxon>Cyberlindnera</taxon>
    </lineage>
</organism>
<feature type="compositionally biased region" description="Polar residues" evidence="1">
    <location>
        <begin position="303"/>
        <end position="318"/>
    </location>
</feature>
<accession>A0A061BBT8</accession>
<feature type="compositionally biased region" description="Polar residues" evidence="1">
    <location>
        <begin position="152"/>
        <end position="161"/>
    </location>
</feature>
<feature type="compositionally biased region" description="Basic and acidic residues" evidence="1">
    <location>
        <begin position="176"/>
        <end position="196"/>
    </location>
</feature>
<feature type="region of interest" description="Disordered" evidence="1">
    <location>
        <begin position="270"/>
        <end position="320"/>
    </location>
</feature>
<dbReference type="VEuPathDB" id="FungiDB:BON22_5410"/>
<dbReference type="AlphaFoldDB" id="A0A061BBT8"/>